<evidence type="ECO:0000259" key="1">
    <source>
        <dbReference type="Pfam" id="PF12728"/>
    </source>
</evidence>
<dbReference type="SUPFAM" id="SSF46955">
    <property type="entry name" value="Putative DNA-binding domain"/>
    <property type="match status" value="1"/>
</dbReference>
<organism evidence="2 3">
    <name type="scientific">Kribbella turkmenica</name>
    <dbReference type="NCBI Taxonomy" id="2530375"/>
    <lineage>
        <taxon>Bacteria</taxon>
        <taxon>Bacillati</taxon>
        <taxon>Actinomycetota</taxon>
        <taxon>Actinomycetes</taxon>
        <taxon>Propionibacteriales</taxon>
        <taxon>Kribbellaceae</taxon>
        <taxon>Kribbella</taxon>
    </lineage>
</organism>
<dbReference type="NCBIfam" id="TIGR01764">
    <property type="entry name" value="excise"/>
    <property type="match status" value="1"/>
</dbReference>
<dbReference type="InterPro" id="IPR009061">
    <property type="entry name" value="DNA-bd_dom_put_sf"/>
</dbReference>
<accession>A0A4R4X7V7</accession>
<keyword evidence="3" id="KW-1185">Reference proteome</keyword>
<keyword evidence="2" id="KW-0238">DNA-binding</keyword>
<reference evidence="2 3" key="1">
    <citation type="submission" date="2019-02" db="EMBL/GenBank/DDBJ databases">
        <title>Draft genome sequences of novel Actinobacteria.</title>
        <authorList>
            <person name="Sahin N."/>
            <person name="Ay H."/>
            <person name="Saygin H."/>
        </authorList>
    </citation>
    <scope>NUCLEOTIDE SEQUENCE [LARGE SCALE GENOMIC DNA]</scope>
    <source>
        <strain evidence="2 3">16K104</strain>
    </source>
</reference>
<feature type="domain" description="Helix-turn-helix" evidence="1">
    <location>
        <begin position="68"/>
        <end position="111"/>
    </location>
</feature>
<evidence type="ECO:0000313" key="2">
    <source>
        <dbReference type="EMBL" id="TDD26541.1"/>
    </source>
</evidence>
<dbReference type="Pfam" id="PF12728">
    <property type="entry name" value="HTH_17"/>
    <property type="match status" value="1"/>
</dbReference>
<comment type="caution">
    <text evidence="2">The sequence shown here is derived from an EMBL/GenBank/DDBJ whole genome shotgun (WGS) entry which is preliminary data.</text>
</comment>
<dbReference type="OrthoDB" id="7867776at2"/>
<dbReference type="GO" id="GO:0003677">
    <property type="term" value="F:DNA binding"/>
    <property type="evidence" value="ECO:0007669"/>
    <property type="project" value="UniProtKB-KW"/>
</dbReference>
<dbReference type="AlphaFoldDB" id="A0A4R4X7V7"/>
<gene>
    <name evidence="2" type="ORF">E1218_13075</name>
</gene>
<evidence type="ECO:0000313" key="3">
    <source>
        <dbReference type="Proteomes" id="UP000295172"/>
    </source>
</evidence>
<proteinExistence type="predicted"/>
<protein>
    <submittedName>
        <fullName evidence="2">DNA-binding protein</fullName>
    </submittedName>
</protein>
<name>A0A4R4X7V7_9ACTN</name>
<dbReference type="EMBL" id="SMKR01000046">
    <property type="protein sequence ID" value="TDD26541.1"/>
    <property type="molecule type" value="Genomic_DNA"/>
</dbReference>
<dbReference type="RefSeq" id="WP_132319727.1">
    <property type="nucleotide sequence ID" value="NZ_SMKR01000046.1"/>
</dbReference>
<dbReference type="InterPro" id="IPR010093">
    <property type="entry name" value="SinI_DNA-bd"/>
</dbReference>
<dbReference type="InterPro" id="IPR041657">
    <property type="entry name" value="HTH_17"/>
</dbReference>
<dbReference type="Proteomes" id="UP000295172">
    <property type="component" value="Unassembled WGS sequence"/>
</dbReference>
<sequence length="114" mass="12745">MFLQLDDRTRSHLALALAEHLKWCRRQAIAAPPELAALLDTLTDSDRQQPPKVPAEPVIGDGWLISYETAARLLSVSRRTVERMVSDGKLQPVPVGRRRLILVDELRRLADAAA</sequence>